<sequence length="236" mass="26983">MASGKSFVSVLIAVIFLTETCFSVAFPVEDYAEKKNPKTEAKFFECHVMACLIGTQFCNAFWKRCDDCLLYEKDCFTSRQQPNCTVFCQEKWLMKQRKILKSEKCKTGEGQYASLPWIVATAVLAVLLLAFGCILFRDKIRSSVRWLGLKLSKCGGKYDAESKRVHIRDPERDTFLVQDKRLTEKQQRTCTKPSIEGTKQAQPSDVYRTLDPNSIFSDRTNKKNASLPRPETDSEN</sequence>
<feature type="transmembrane region" description="Helical" evidence="2">
    <location>
        <begin position="117"/>
        <end position="136"/>
    </location>
</feature>
<feature type="signal peptide" evidence="3">
    <location>
        <begin position="1"/>
        <end position="25"/>
    </location>
</feature>
<keyword evidence="2" id="KW-0812">Transmembrane</keyword>
<gene>
    <name evidence="4" type="ORF">CHS0354_028342</name>
</gene>
<keyword evidence="5" id="KW-1185">Reference proteome</keyword>
<feature type="chain" id="PRO_5041951592" evidence="3">
    <location>
        <begin position="26"/>
        <end position="236"/>
    </location>
</feature>
<dbReference type="EMBL" id="JAEAOA010001694">
    <property type="protein sequence ID" value="KAK3579514.1"/>
    <property type="molecule type" value="Genomic_DNA"/>
</dbReference>
<reference evidence="4" key="1">
    <citation type="journal article" date="2021" name="Genome Biol. Evol.">
        <title>A High-Quality Reference Genome for a Parasitic Bivalve with Doubly Uniparental Inheritance (Bivalvia: Unionida).</title>
        <authorList>
            <person name="Smith C.H."/>
        </authorList>
    </citation>
    <scope>NUCLEOTIDE SEQUENCE</scope>
    <source>
        <strain evidence="4">CHS0354</strain>
    </source>
</reference>
<organism evidence="4 5">
    <name type="scientific">Potamilus streckersoni</name>
    <dbReference type="NCBI Taxonomy" id="2493646"/>
    <lineage>
        <taxon>Eukaryota</taxon>
        <taxon>Metazoa</taxon>
        <taxon>Spiralia</taxon>
        <taxon>Lophotrochozoa</taxon>
        <taxon>Mollusca</taxon>
        <taxon>Bivalvia</taxon>
        <taxon>Autobranchia</taxon>
        <taxon>Heteroconchia</taxon>
        <taxon>Palaeoheterodonta</taxon>
        <taxon>Unionida</taxon>
        <taxon>Unionoidea</taxon>
        <taxon>Unionidae</taxon>
        <taxon>Ambleminae</taxon>
        <taxon>Lampsilini</taxon>
        <taxon>Potamilus</taxon>
    </lineage>
</organism>
<evidence type="ECO:0000256" key="1">
    <source>
        <dbReference type="SAM" id="MobiDB-lite"/>
    </source>
</evidence>
<evidence type="ECO:0000256" key="3">
    <source>
        <dbReference type="SAM" id="SignalP"/>
    </source>
</evidence>
<dbReference type="AlphaFoldDB" id="A0AAE0RU00"/>
<name>A0AAE0RU00_9BIVA</name>
<comment type="caution">
    <text evidence="4">The sequence shown here is derived from an EMBL/GenBank/DDBJ whole genome shotgun (WGS) entry which is preliminary data.</text>
</comment>
<reference evidence="4" key="2">
    <citation type="journal article" date="2021" name="Genome Biol. Evol.">
        <title>Developing a high-quality reference genome for a parasitic bivalve with doubly uniparental inheritance (Bivalvia: Unionida).</title>
        <authorList>
            <person name="Smith C.H."/>
        </authorList>
    </citation>
    <scope>NUCLEOTIDE SEQUENCE</scope>
    <source>
        <strain evidence="4">CHS0354</strain>
        <tissue evidence="4">Mantle</tissue>
    </source>
</reference>
<evidence type="ECO:0000313" key="4">
    <source>
        <dbReference type="EMBL" id="KAK3579514.1"/>
    </source>
</evidence>
<protein>
    <submittedName>
        <fullName evidence="4">Uncharacterized protein</fullName>
    </submittedName>
</protein>
<accession>A0AAE0RU00</accession>
<dbReference type="Proteomes" id="UP001195483">
    <property type="component" value="Unassembled WGS sequence"/>
</dbReference>
<feature type="region of interest" description="Disordered" evidence="1">
    <location>
        <begin position="208"/>
        <end position="236"/>
    </location>
</feature>
<proteinExistence type="predicted"/>
<reference evidence="4" key="3">
    <citation type="submission" date="2023-05" db="EMBL/GenBank/DDBJ databases">
        <authorList>
            <person name="Smith C.H."/>
        </authorList>
    </citation>
    <scope>NUCLEOTIDE SEQUENCE</scope>
    <source>
        <strain evidence="4">CHS0354</strain>
        <tissue evidence="4">Mantle</tissue>
    </source>
</reference>
<keyword evidence="2" id="KW-1133">Transmembrane helix</keyword>
<keyword evidence="2" id="KW-0472">Membrane</keyword>
<evidence type="ECO:0000313" key="5">
    <source>
        <dbReference type="Proteomes" id="UP001195483"/>
    </source>
</evidence>
<evidence type="ECO:0000256" key="2">
    <source>
        <dbReference type="SAM" id="Phobius"/>
    </source>
</evidence>
<keyword evidence="3" id="KW-0732">Signal</keyword>